<protein>
    <recommendedName>
        <fullName evidence="3">Ubiquitin-like domain-containing protein</fullName>
    </recommendedName>
</protein>
<dbReference type="Pfam" id="PF00240">
    <property type="entry name" value="ubiquitin"/>
    <property type="match status" value="4"/>
</dbReference>
<dbReference type="PANTHER" id="PTHR10666">
    <property type="entry name" value="UBIQUITIN"/>
    <property type="match status" value="1"/>
</dbReference>
<name>A0A2U1PHN0_ARTAN</name>
<dbReference type="Proteomes" id="UP000245207">
    <property type="component" value="Unassembled WGS sequence"/>
</dbReference>
<dbReference type="SMART" id="SM00213">
    <property type="entry name" value="UBQ"/>
    <property type="match status" value="5"/>
</dbReference>
<comment type="caution">
    <text evidence="4">The sequence shown here is derived from an EMBL/GenBank/DDBJ whole genome shotgun (WGS) entry which is preliminary data.</text>
</comment>
<dbReference type="GO" id="GO:0003729">
    <property type="term" value="F:mRNA binding"/>
    <property type="evidence" value="ECO:0007669"/>
    <property type="project" value="UniProtKB-ARBA"/>
</dbReference>
<dbReference type="EMBL" id="PKPP01001139">
    <property type="protein sequence ID" value="PWA85274.1"/>
    <property type="molecule type" value="Genomic_DNA"/>
</dbReference>
<evidence type="ECO:0000259" key="3">
    <source>
        <dbReference type="PROSITE" id="PS50053"/>
    </source>
</evidence>
<dbReference type="InterPro" id="IPR000626">
    <property type="entry name" value="Ubiquitin-like_dom"/>
</dbReference>
<keyword evidence="1" id="KW-1017">Isopeptide bond</keyword>
<evidence type="ECO:0000313" key="5">
    <source>
        <dbReference type="Proteomes" id="UP000245207"/>
    </source>
</evidence>
<dbReference type="InterPro" id="IPR029071">
    <property type="entry name" value="Ubiquitin-like_domsf"/>
</dbReference>
<reference evidence="4 5" key="1">
    <citation type="journal article" date="2018" name="Mol. Plant">
        <title>The genome of Artemisia annua provides insight into the evolution of Asteraceae family and artemisinin biosynthesis.</title>
        <authorList>
            <person name="Shen Q."/>
            <person name="Zhang L."/>
            <person name="Liao Z."/>
            <person name="Wang S."/>
            <person name="Yan T."/>
            <person name="Shi P."/>
            <person name="Liu M."/>
            <person name="Fu X."/>
            <person name="Pan Q."/>
            <person name="Wang Y."/>
            <person name="Lv Z."/>
            <person name="Lu X."/>
            <person name="Zhang F."/>
            <person name="Jiang W."/>
            <person name="Ma Y."/>
            <person name="Chen M."/>
            <person name="Hao X."/>
            <person name="Li L."/>
            <person name="Tang Y."/>
            <person name="Lv G."/>
            <person name="Zhou Y."/>
            <person name="Sun X."/>
            <person name="Brodelius P.E."/>
            <person name="Rose J.K.C."/>
            <person name="Tang K."/>
        </authorList>
    </citation>
    <scope>NUCLEOTIDE SEQUENCE [LARGE SCALE GENOMIC DNA]</scope>
    <source>
        <strain evidence="5">cv. Huhao1</strain>
        <tissue evidence="4">Leaf</tissue>
    </source>
</reference>
<feature type="domain" description="Ubiquitin-like" evidence="3">
    <location>
        <begin position="161"/>
        <end position="239"/>
    </location>
</feature>
<feature type="domain" description="Ubiquitin-like" evidence="3">
    <location>
        <begin position="75"/>
        <end position="160"/>
    </location>
</feature>
<accession>A0A2U1PHN0</accession>
<dbReference type="InterPro" id="IPR050158">
    <property type="entry name" value="Ubiquitin_ubiquitin-like"/>
</dbReference>
<dbReference type="PROSITE" id="PS50053">
    <property type="entry name" value="UBIQUITIN_2"/>
    <property type="match status" value="5"/>
</dbReference>
<dbReference type="CDD" id="cd17039">
    <property type="entry name" value="Ubl_ubiquitin_like"/>
    <property type="match status" value="2"/>
</dbReference>
<dbReference type="SUPFAM" id="SSF54236">
    <property type="entry name" value="Ubiquitin-like"/>
    <property type="match status" value="5"/>
</dbReference>
<dbReference type="Gene3D" id="3.10.20.90">
    <property type="entry name" value="Phosphatidylinositol 3-kinase Catalytic Subunit, Chain A, domain 1"/>
    <property type="match status" value="5"/>
</dbReference>
<proteinExistence type="predicted"/>
<gene>
    <name evidence="4" type="ORF">CTI12_AA151010</name>
</gene>
<feature type="domain" description="Ubiquitin-like" evidence="3">
    <location>
        <begin position="321"/>
        <end position="394"/>
    </location>
</feature>
<keyword evidence="5" id="KW-1185">Reference proteome</keyword>
<feature type="domain" description="Ubiquitin-like" evidence="3">
    <location>
        <begin position="1"/>
        <end position="68"/>
    </location>
</feature>
<dbReference type="STRING" id="35608.A0A2U1PHN0"/>
<evidence type="ECO:0000256" key="1">
    <source>
        <dbReference type="ARBA" id="ARBA00022499"/>
    </source>
</evidence>
<evidence type="ECO:0000313" key="4">
    <source>
        <dbReference type="EMBL" id="PWA85274.1"/>
    </source>
</evidence>
<dbReference type="AlphaFoldDB" id="A0A2U1PHN0"/>
<evidence type="ECO:0000256" key="2">
    <source>
        <dbReference type="ARBA" id="ARBA00022843"/>
    </source>
</evidence>
<sequence>MFKLRILYGKASFSVDVEPNDTILGVKTKIGHEVKAQALRLRLTCNENTLVNSSTVGEYGLSNECTVHCTIDATMTIHIKEVDGNRIPIMVESTTTGLQLKHELLTNQDKYFKSKGYKELKVYMQKHYYAGAELQQFKTLSEQRVFNESTVDFFFMRKSKMTLTIDNYTGQQLVLPNLNSDTSIWQLKNLLSKQYGIKFDKQILVFNGQLLEHGSNVVTSSYRLYDGAKLNLLQGLKQGIINVTVNVIPLQIIVEFEVDRSNTIGELKTMIEESLSGRGEEISRDVQVLFFPLSRFEDNQKTLAEYYITNGSVINMVYSKMRISVNVLGGYKSKFWIIGSDYIKDLKNLIHEKEGFHPNTQQLLMDGRVLHDKNTMDWYKIRSEFILDLTLVKP</sequence>
<organism evidence="4 5">
    <name type="scientific">Artemisia annua</name>
    <name type="common">Sweet wormwood</name>
    <dbReference type="NCBI Taxonomy" id="35608"/>
    <lineage>
        <taxon>Eukaryota</taxon>
        <taxon>Viridiplantae</taxon>
        <taxon>Streptophyta</taxon>
        <taxon>Embryophyta</taxon>
        <taxon>Tracheophyta</taxon>
        <taxon>Spermatophyta</taxon>
        <taxon>Magnoliopsida</taxon>
        <taxon>eudicotyledons</taxon>
        <taxon>Gunneridae</taxon>
        <taxon>Pentapetalae</taxon>
        <taxon>asterids</taxon>
        <taxon>campanulids</taxon>
        <taxon>Asterales</taxon>
        <taxon>Asteraceae</taxon>
        <taxon>Asteroideae</taxon>
        <taxon>Anthemideae</taxon>
        <taxon>Artemisiinae</taxon>
        <taxon>Artemisia</taxon>
    </lineage>
</organism>
<keyword evidence="2" id="KW-0832">Ubl conjugation</keyword>
<feature type="domain" description="Ubiquitin-like" evidence="3">
    <location>
        <begin position="241"/>
        <end position="317"/>
    </location>
</feature>